<organism evidence="21">
    <name type="scientific">Pestalotiopsis microspora</name>
    <dbReference type="NCBI Taxonomy" id="85828"/>
    <lineage>
        <taxon>Eukaryota</taxon>
        <taxon>Fungi</taxon>
        <taxon>Dikarya</taxon>
        <taxon>Ascomycota</taxon>
        <taxon>Pezizomycotina</taxon>
        <taxon>Sordariomycetes</taxon>
        <taxon>Xylariomycetidae</taxon>
        <taxon>Amphisphaeriales</taxon>
        <taxon>Sporocadaceae</taxon>
        <taxon>Pestalotiopsis</taxon>
    </lineage>
</organism>
<keyword evidence="10" id="KW-0460">Magnesium</keyword>
<name>A0A0C5KH44_PESMI</name>
<dbReference type="InterPro" id="IPR029710">
    <property type="entry name" value="LIG4"/>
</dbReference>
<evidence type="ECO:0000256" key="2">
    <source>
        <dbReference type="ARBA" id="ARBA00004123"/>
    </source>
</evidence>
<sequence length="998" mass="114660">MSQRPPRERDAGAVEEEVQQYTFSGHTLEELDENYPNRPKNHSRTLRFSELFQNLFNPLNENKKKPSGLAARRKQRGGRGPSQLSPQEQRRAIIERFMSRWRSEVGNDFYPAMRLILPNQDRDRGVYGLKESAIGKLLVRTLKIDKYSTDGQSLLQWKRPGQKASSTAGDFAGRCLEVIAKRPMRSSPGDMRVAEVNAMLDKLSAASGEAEQLPIIEEFYQKMSPEELMWLIRIILKEMKVGATERTFFDIWHPDAEALFNVSSSLRRVCWELYDRDVRLNDDDTGVTLMQIFQPQLAQYQYFGSWKKMVEQLTRDKEDNTIREGAEFWIEEKLDGERMQMHMMEDKSVPGGFRFGWWSRKAKDYAYLYGTGLRDRESALTQHLKSAFASGVRSIILDGEMVTWDMQLDKIMAFGTLKSAANAGKRNPYDEVGARCLYRVFDIVYLNGQELTRYTLQDRRNALEKAVPGVHRRLELHDHLVSTSAADIEPHLRQVVENRSEGLVIKNPLSAYSLNQRNDDWIKVKPEYVKEYGEAVDVIIIGAYYGTGHRGGAHSSFLCGLRVTEDDIERGADPEKCFSFCRVGGGFTLQDYREIANRTEGKWIDWNSKRPPSKYIELAGGDKQWWKPDQWIRPSDSVVIAVKAASSVPSDQYAKLVTLRFPRFQKLRDDRDWDTSLDWREFEDLKTKIAVQQEEKEMKFERRRRNTKRVKKEIVIMGQEATPVEFGGPKTKLFEGLEFCVLTESLQPKKSKTQIEALIKENGGRLSQRATPNSDMILIGDKKVLKVASLIKAGPVDIISPKWILDCVAQSDASAGFLLPYEPRHLFHVSDTMKEQAQENLDEYGDSYARDIDVAELKALLRDMPKNEIFDEPFHSGAFIDQLEAHGHDIGNLKGHMFQRVVAHFATADNVLDISVLKYKNWVRFGGGIIVDDLEDRSVTHVVVIAKEDDQHAERDLSAEIRSIISKRSQIPRLVTRKWLEDCWTEGTMLDEERYVPQ</sequence>
<dbReference type="AlphaFoldDB" id="A0A0C5KH44"/>
<comment type="catalytic activity">
    <reaction evidence="14 16">
        <text>ATP + (deoxyribonucleotide)n-3'-hydroxyl + 5'-phospho-(deoxyribonucleotide)m = (deoxyribonucleotide)n+m + AMP + diphosphate.</text>
        <dbReference type="EC" id="6.5.1.1"/>
    </reaction>
</comment>
<dbReference type="FunFam" id="3.30.470.30:FF:000013">
    <property type="entry name" value="DNA ligase"/>
    <property type="match status" value="1"/>
</dbReference>
<dbReference type="InterPro" id="IPR044125">
    <property type="entry name" value="Adenylation_DNA_ligase_IV"/>
</dbReference>
<proteinExistence type="inferred from homology"/>
<dbReference type="GO" id="GO:0006303">
    <property type="term" value="P:double-strand break repair via nonhomologous end joining"/>
    <property type="evidence" value="ECO:0007669"/>
    <property type="project" value="TreeGrafter"/>
</dbReference>
<dbReference type="GO" id="GO:0005524">
    <property type="term" value="F:ATP binding"/>
    <property type="evidence" value="ECO:0007669"/>
    <property type="project" value="UniProtKB-KW"/>
</dbReference>
<feature type="region of interest" description="Disordered" evidence="18">
    <location>
        <begin position="1"/>
        <end position="42"/>
    </location>
</feature>
<dbReference type="PANTHER" id="PTHR45997">
    <property type="entry name" value="DNA LIGASE 4"/>
    <property type="match status" value="1"/>
</dbReference>
<dbReference type="InterPro" id="IPR012309">
    <property type="entry name" value="DNA_ligase_ATP-dep_C"/>
</dbReference>
<dbReference type="GO" id="GO:0006297">
    <property type="term" value="P:nucleotide-excision repair, DNA gap filling"/>
    <property type="evidence" value="ECO:0007669"/>
    <property type="project" value="TreeGrafter"/>
</dbReference>
<keyword evidence="7 16" id="KW-0547">Nucleotide-binding</keyword>
<dbReference type="PROSITE" id="PS50172">
    <property type="entry name" value="BRCT"/>
    <property type="match status" value="2"/>
</dbReference>
<evidence type="ECO:0000256" key="8">
    <source>
        <dbReference type="ARBA" id="ARBA00022763"/>
    </source>
</evidence>
<comment type="cofactor">
    <cofactor evidence="1">
        <name>Mg(2+)</name>
        <dbReference type="ChEBI" id="CHEBI:18420"/>
    </cofactor>
</comment>
<dbReference type="CDD" id="cd07968">
    <property type="entry name" value="OBF_DNA_ligase_IV"/>
    <property type="match status" value="1"/>
</dbReference>
<evidence type="ECO:0000256" key="9">
    <source>
        <dbReference type="ARBA" id="ARBA00022840"/>
    </source>
</evidence>
<comment type="subcellular location">
    <subcellularLocation>
        <location evidence="2">Nucleus</location>
    </subcellularLocation>
</comment>
<evidence type="ECO:0000256" key="7">
    <source>
        <dbReference type="ARBA" id="ARBA00022741"/>
    </source>
</evidence>
<keyword evidence="12 16" id="KW-0234">DNA repair</keyword>
<dbReference type="GO" id="GO:0006310">
    <property type="term" value="P:DNA recombination"/>
    <property type="evidence" value="ECO:0007669"/>
    <property type="project" value="UniProtKB-KW"/>
</dbReference>
<dbReference type="Gene3D" id="3.40.50.10190">
    <property type="entry name" value="BRCT domain"/>
    <property type="match status" value="2"/>
</dbReference>
<dbReference type="SUPFAM" id="SSF56091">
    <property type="entry name" value="DNA ligase/mRNA capping enzyme, catalytic domain"/>
    <property type="match status" value="1"/>
</dbReference>
<dbReference type="InterPro" id="IPR012340">
    <property type="entry name" value="NA-bd_OB-fold"/>
</dbReference>
<evidence type="ECO:0000256" key="6">
    <source>
        <dbReference type="ARBA" id="ARBA00022737"/>
    </source>
</evidence>
<evidence type="ECO:0000256" key="15">
    <source>
        <dbReference type="ARBA" id="ARBA00043870"/>
    </source>
</evidence>
<evidence type="ECO:0000259" key="20">
    <source>
        <dbReference type="PROSITE" id="PS50172"/>
    </source>
</evidence>
<keyword evidence="13" id="KW-0539">Nucleus</keyword>
<dbReference type="SUPFAM" id="SSF50249">
    <property type="entry name" value="Nucleic acid-binding proteins"/>
    <property type="match status" value="1"/>
</dbReference>
<dbReference type="InterPro" id="IPR000977">
    <property type="entry name" value="DNA_ligase_ATP-dep"/>
</dbReference>
<evidence type="ECO:0000256" key="14">
    <source>
        <dbReference type="ARBA" id="ARBA00034003"/>
    </source>
</evidence>
<evidence type="ECO:0000256" key="3">
    <source>
        <dbReference type="ARBA" id="ARBA00007572"/>
    </source>
</evidence>
<comment type="function">
    <text evidence="15">DNA ligase involved in DNA non-homologous end joining (NHEJ); required for double-strand break (DSB) repair.</text>
</comment>
<dbReference type="Gene3D" id="3.30.470.30">
    <property type="entry name" value="DNA ligase/mRNA capping enzyme"/>
    <property type="match status" value="1"/>
</dbReference>
<evidence type="ECO:0000256" key="11">
    <source>
        <dbReference type="ARBA" id="ARBA00023172"/>
    </source>
</evidence>
<dbReference type="SMART" id="SM00292">
    <property type="entry name" value="BRCT"/>
    <property type="match status" value="2"/>
</dbReference>
<keyword evidence="8 16" id="KW-0227">DNA damage</keyword>
<evidence type="ECO:0000256" key="5">
    <source>
        <dbReference type="ARBA" id="ARBA00022723"/>
    </source>
</evidence>
<evidence type="ECO:0000256" key="13">
    <source>
        <dbReference type="ARBA" id="ARBA00023242"/>
    </source>
</evidence>
<keyword evidence="9 16" id="KW-0067">ATP-binding</keyword>
<dbReference type="GO" id="GO:0071897">
    <property type="term" value="P:DNA biosynthetic process"/>
    <property type="evidence" value="ECO:0007669"/>
    <property type="project" value="InterPro"/>
</dbReference>
<dbReference type="GO" id="GO:0046872">
    <property type="term" value="F:metal ion binding"/>
    <property type="evidence" value="ECO:0007669"/>
    <property type="project" value="UniProtKB-KW"/>
</dbReference>
<protein>
    <recommendedName>
        <fullName evidence="16">DNA ligase</fullName>
        <ecNumber evidence="16">6.5.1.1</ecNumber>
    </recommendedName>
</protein>
<evidence type="ECO:0000256" key="4">
    <source>
        <dbReference type="ARBA" id="ARBA00022598"/>
    </source>
</evidence>
<dbReference type="InterPro" id="IPR012308">
    <property type="entry name" value="DNA_ligase_ATP-dep_N"/>
</dbReference>
<dbReference type="InterPro" id="IPR016059">
    <property type="entry name" value="DNA_ligase_ATP-dep_CS"/>
</dbReference>
<keyword evidence="6" id="KW-0677">Repeat</keyword>
<dbReference type="GO" id="GO:0003677">
    <property type="term" value="F:DNA binding"/>
    <property type="evidence" value="ECO:0007669"/>
    <property type="project" value="InterPro"/>
</dbReference>
<accession>A0A0C5KH44</accession>
<keyword evidence="11 16" id="KW-0233">DNA recombination</keyword>
<keyword evidence="4 16" id="KW-0436">Ligase</keyword>
<feature type="compositionally biased region" description="Basic and acidic residues" evidence="18">
    <location>
        <begin position="1"/>
        <end position="12"/>
    </location>
</feature>
<dbReference type="Pfam" id="PF11411">
    <property type="entry name" value="DNA_ligase_IV"/>
    <property type="match status" value="1"/>
</dbReference>
<keyword evidence="5" id="KW-0479">Metal-binding</keyword>
<dbReference type="EC" id="6.5.1.1" evidence="16"/>
<dbReference type="CDD" id="cd07903">
    <property type="entry name" value="Adenylation_DNA_ligase_IV"/>
    <property type="match status" value="1"/>
</dbReference>
<dbReference type="Pfam" id="PF04675">
    <property type="entry name" value="DNA_ligase_A_N"/>
    <property type="match status" value="1"/>
</dbReference>
<dbReference type="GO" id="GO:0032807">
    <property type="term" value="C:DNA ligase IV complex"/>
    <property type="evidence" value="ECO:0007669"/>
    <property type="project" value="TreeGrafter"/>
</dbReference>
<dbReference type="EMBL" id="KP027607">
    <property type="protein sequence ID" value="AJP67541.1"/>
    <property type="molecule type" value="Genomic_DNA"/>
</dbReference>
<dbReference type="PANTHER" id="PTHR45997:SF1">
    <property type="entry name" value="DNA LIGASE 4"/>
    <property type="match status" value="1"/>
</dbReference>
<dbReference type="InterPro" id="IPR036599">
    <property type="entry name" value="DNA_ligase_N_sf"/>
</dbReference>
<dbReference type="SUPFAM" id="SSF52113">
    <property type="entry name" value="BRCT domain"/>
    <property type="match status" value="2"/>
</dbReference>
<dbReference type="Gene3D" id="1.10.3260.10">
    <property type="entry name" value="DNA ligase, ATP-dependent, N-terminal domain"/>
    <property type="match status" value="1"/>
</dbReference>
<evidence type="ECO:0000259" key="19">
    <source>
        <dbReference type="PROSITE" id="PS50160"/>
    </source>
</evidence>
<evidence type="ECO:0000256" key="17">
    <source>
        <dbReference type="RuleBase" id="RU004196"/>
    </source>
</evidence>
<dbReference type="CDD" id="cd17722">
    <property type="entry name" value="BRCT_DNA_ligase_IV_rpt1"/>
    <property type="match status" value="1"/>
</dbReference>
<dbReference type="Pfam" id="PF04679">
    <property type="entry name" value="DNA_ligase_A_C"/>
    <property type="match status" value="1"/>
</dbReference>
<comment type="similarity">
    <text evidence="3 17">Belongs to the ATP-dependent DNA ligase family.</text>
</comment>
<dbReference type="SUPFAM" id="SSF117018">
    <property type="entry name" value="ATP-dependent DNA ligase DNA-binding domain"/>
    <property type="match status" value="1"/>
</dbReference>
<dbReference type="InterPro" id="IPR021536">
    <property type="entry name" value="DNA_ligase_IV_dom"/>
</dbReference>
<feature type="region of interest" description="Disordered" evidence="18">
    <location>
        <begin position="58"/>
        <end position="88"/>
    </location>
</feature>
<dbReference type="NCBIfam" id="TIGR00574">
    <property type="entry name" value="dnl1"/>
    <property type="match status" value="1"/>
</dbReference>
<dbReference type="GO" id="GO:0003910">
    <property type="term" value="F:DNA ligase (ATP) activity"/>
    <property type="evidence" value="ECO:0007669"/>
    <property type="project" value="UniProtKB-EC"/>
</dbReference>
<dbReference type="Pfam" id="PF16589">
    <property type="entry name" value="BRCT_2"/>
    <property type="match status" value="1"/>
</dbReference>
<dbReference type="InterPro" id="IPR012310">
    <property type="entry name" value="DNA_ligase_ATP-dep_cent"/>
</dbReference>
<dbReference type="FunFam" id="1.10.3260.10:FF:000008">
    <property type="entry name" value="DNA ligase 4"/>
    <property type="match status" value="1"/>
</dbReference>
<dbReference type="PROSITE" id="PS50160">
    <property type="entry name" value="DNA_LIGASE_A3"/>
    <property type="match status" value="1"/>
</dbReference>
<evidence type="ECO:0000256" key="1">
    <source>
        <dbReference type="ARBA" id="ARBA00001946"/>
    </source>
</evidence>
<dbReference type="Pfam" id="PF01068">
    <property type="entry name" value="DNA_ligase_A_M"/>
    <property type="match status" value="1"/>
</dbReference>
<feature type="domain" description="BRCT" evidence="20">
    <location>
        <begin position="729"/>
        <end position="808"/>
    </location>
</feature>
<feature type="domain" description="BRCT" evidence="20">
    <location>
        <begin position="893"/>
        <end position="997"/>
    </location>
</feature>
<dbReference type="Gene3D" id="2.40.50.140">
    <property type="entry name" value="Nucleic acid-binding proteins"/>
    <property type="match status" value="1"/>
</dbReference>
<evidence type="ECO:0000313" key="21">
    <source>
        <dbReference type="EMBL" id="AJP67541.1"/>
    </source>
</evidence>
<dbReference type="InterPro" id="IPR001357">
    <property type="entry name" value="BRCT_dom"/>
</dbReference>
<evidence type="ECO:0000256" key="18">
    <source>
        <dbReference type="SAM" id="MobiDB-lite"/>
    </source>
</evidence>
<feature type="domain" description="ATP-dependent DNA ligase family profile" evidence="19">
    <location>
        <begin position="429"/>
        <end position="563"/>
    </location>
</feature>
<evidence type="ECO:0000256" key="12">
    <source>
        <dbReference type="ARBA" id="ARBA00023204"/>
    </source>
</evidence>
<reference evidence="21" key="1">
    <citation type="submission" date="2014-10" db="EMBL/GenBank/DDBJ databases">
        <title>The construction of a reusable in situ genome editing system and its application in the taxol-producing fungus Pestalotiopsis microspora.</title>
        <authorList>
            <person name="Chen L."/>
        </authorList>
    </citation>
    <scope>NUCLEOTIDE SEQUENCE</scope>
    <source>
        <strain evidence="21">NK17</strain>
    </source>
</reference>
<evidence type="ECO:0000256" key="16">
    <source>
        <dbReference type="RuleBase" id="RU000617"/>
    </source>
</evidence>
<dbReference type="InterPro" id="IPR036420">
    <property type="entry name" value="BRCT_dom_sf"/>
</dbReference>
<dbReference type="PROSITE" id="PS00697">
    <property type="entry name" value="DNA_LIGASE_A1"/>
    <property type="match status" value="1"/>
</dbReference>
<evidence type="ECO:0000256" key="10">
    <source>
        <dbReference type="ARBA" id="ARBA00022842"/>
    </source>
</evidence>